<dbReference type="EMBL" id="NHYE01000963">
    <property type="protein sequence ID" value="PPR01139.1"/>
    <property type="molecule type" value="Genomic_DNA"/>
</dbReference>
<dbReference type="InterPro" id="IPR000210">
    <property type="entry name" value="BTB/POZ_dom"/>
</dbReference>
<feature type="domain" description="BTB" evidence="1">
    <location>
        <begin position="12"/>
        <end position="87"/>
    </location>
</feature>
<organism evidence="2 3">
    <name type="scientific">Gymnopilus dilepis</name>
    <dbReference type="NCBI Taxonomy" id="231916"/>
    <lineage>
        <taxon>Eukaryota</taxon>
        <taxon>Fungi</taxon>
        <taxon>Dikarya</taxon>
        <taxon>Basidiomycota</taxon>
        <taxon>Agaricomycotina</taxon>
        <taxon>Agaricomycetes</taxon>
        <taxon>Agaricomycetidae</taxon>
        <taxon>Agaricales</taxon>
        <taxon>Agaricineae</taxon>
        <taxon>Hymenogastraceae</taxon>
        <taxon>Gymnopilus</taxon>
    </lineage>
</organism>
<proteinExistence type="predicted"/>
<dbReference type="Pfam" id="PF00651">
    <property type="entry name" value="BTB"/>
    <property type="match status" value="1"/>
</dbReference>
<sequence length="270" mass="30047">MPSPLKPWFEDGNIVLLTQEDPTAFRVHRGVLSRHSEVFNDMFGLPQAAVPDTELFEGCQVVWMYDRPLDLSNLVKVIYDGHDFANDSAEAFFKLCGVLRLATKYFIGQTRRQAIQSLLKVWPSTLKGHDEMVEAALTSPLVDDLSYPYIHPLHALNLAREVDVNIIVPSALYFLSSYPLSGILRADHPKLLLAHPSKPSSTIASSDVLIVLHSALISNNLLPGRNMRQRILASCITIAPIVDAKDWTLAFYTSGHPKGISGLYDLRNLS</sequence>
<dbReference type="Proteomes" id="UP000284706">
    <property type="component" value="Unassembled WGS sequence"/>
</dbReference>
<dbReference type="AlphaFoldDB" id="A0A409YDN7"/>
<dbReference type="OrthoDB" id="2879636at2759"/>
<protein>
    <recommendedName>
        <fullName evidence="1">BTB domain-containing protein</fullName>
    </recommendedName>
</protein>
<dbReference type="InParanoid" id="A0A409YDN7"/>
<dbReference type="InterPro" id="IPR011333">
    <property type="entry name" value="SKP1/BTB/POZ_sf"/>
</dbReference>
<dbReference type="SUPFAM" id="SSF54695">
    <property type="entry name" value="POZ domain"/>
    <property type="match status" value="1"/>
</dbReference>
<keyword evidence="3" id="KW-1185">Reference proteome</keyword>
<evidence type="ECO:0000313" key="2">
    <source>
        <dbReference type="EMBL" id="PPR01139.1"/>
    </source>
</evidence>
<evidence type="ECO:0000259" key="1">
    <source>
        <dbReference type="PROSITE" id="PS50097"/>
    </source>
</evidence>
<dbReference type="Gene3D" id="3.30.710.10">
    <property type="entry name" value="Potassium Channel Kv1.1, Chain A"/>
    <property type="match status" value="1"/>
</dbReference>
<gene>
    <name evidence="2" type="ORF">CVT26_016040</name>
</gene>
<name>A0A409YDN7_9AGAR</name>
<comment type="caution">
    <text evidence="2">The sequence shown here is derived from an EMBL/GenBank/DDBJ whole genome shotgun (WGS) entry which is preliminary data.</text>
</comment>
<evidence type="ECO:0000313" key="3">
    <source>
        <dbReference type="Proteomes" id="UP000284706"/>
    </source>
</evidence>
<dbReference type="STRING" id="231916.A0A409YDN7"/>
<accession>A0A409YDN7</accession>
<dbReference type="PROSITE" id="PS50097">
    <property type="entry name" value="BTB"/>
    <property type="match status" value="1"/>
</dbReference>
<reference evidence="2 3" key="1">
    <citation type="journal article" date="2018" name="Evol. Lett.">
        <title>Horizontal gene cluster transfer increased hallucinogenic mushroom diversity.</title>
        <authorList>
            <person name="Reynolds H.T."/>
            <person name="Vijayakumar V."/>
            <person name="Gluck-Thaler E."/>
            <person name="Korotkin H.B."/>
            <person name="Matheny P.B."/>
            <person name="Slot J.C."/>
        </authorList>
    </citation>
    <scope>NUCLEOTIDE SEQUENCE [LARGE SCALE GENOMIC DNA]</scope>
    <source>
        <strain evidence="2 3">SRW20</strain>
    </source>
</reference>